<keyword evidence="7" id="KW-0411">Iron-sulfur</keyword>
<dbReference type="Proteomes" id="UP000240542">
    <property type="component" value="Unassembled WGS sequence"/>
</dbReference>
<dbReference type="Pfam" id="PF00042">
    <property type="entry name" value="Globin"/>
    <property type="match status" value="1"/>
</dbReference>
<evidence type="ECO:0000256" key="11">
    <source>
        <dbReference type="RuleBase" id="RU000356"/>
    </source>
</evidence>
<dbReference type="InterPro" id="IPR008333">
    <property type="entry name" value="Cbr1-like_FAD-bd_dom"/>
</dbReference>
<name>A0A2P8DSH7_9ACTN</name>
<dbReference type="CDD" id="cd06187">
    <property type="entry name" value="O2ase_reductase_like"/>
    <property type="match status" value="1"/>
</dbReference>
<feature type="region of interest" description="Disordered" evidence="12">
    <location>
        <begin position="384"/>
        <end position="418"/>
    </location>
</feature>
<dbReference type="GO" id="GO:0020037">
    <property type="term" value="F:heme binding"/>
    <property type="evidence" value="ECO:0007669"/>
    <property type="project" value="InterPro"/>
</dbReference>
<keyword evidence="11" id="KW-0813">Transport</keyword>
<keyword evidence="6" id="KW-0521">NADP</keyword>
<dbReference type="Pfam" id="PF00970">
    <property type="entry name" value="FAD_binding_6"/>
    <property type="match status" value="1"/>
</dbReference>
<comment type="cofactor">
    <cofactor evidence="2">
        <name>FAD</name>
        <dbReference type="ChEBI" id="CHEBI:57692"/>
    </cofactor>
</comment>
<dbReference type="GO" id="GO:0008941">
    <property type="term" value="F:nitric oxide dioxygenase NAD(P)H activity"/>
    <property type="evidence" value="ECO:0007669"/>
    <property type="project" value="UniProtKB-EC"/>
</dbReference>
<keyword evidence="11" id="KW-0349">Heme</keyword>
<dbReference type="SUPFAM" id="SSF63380">
    <property type="entry name" value="Riboflavin synthase domain-like"/>
    <property type="match status" value="1"/>
</dbReference>
<dbReference type="Pfam" id="PF00175">
    <property type="entry name" value="NAD_binding_1"/>
    <property type="match status" value="1"/>
</dbReference>
<comment type="cofactor">
    <cofactor evidence="1">
        <name>heme b</name>
        <dbReference type="ChEBI" id="CHEBI:60344"/>
    </cofactor>
</comment>
<evidence type="ECO:0000256" key="3">
    <source>
        <dbReference type="ARBA" id="ARBA00006401"/>
    </source>
</evidence>
<reference evidence="15 16" key="1">
    <citation type="submission" date="2018-03" db="EMBL/GenBank/DDBJ databases">
        <title>Genomic Encyclopedia of Archaeal and Bacterial Type Strains, Phase II (KMG-II): from individual species to whole genera.</title>
        <authorList>
            <person name="Goeker M."/>
        </authorList>
    </citation>
    <scope>NUCLEOTIDE SEQUENCE [LARGE SCALE GENOMIC DNA]</scope>
    <source>
        <strain evidence="15 16">DSM 45312</strain>
    </source>
</reference>
<evidence type="ECO:0000256" key="10">
    <source>
        <dbReference type="ARBA" id="ARBA00049433"/>
    </source>
</evidence>
<sequence>MPLNPRLVRATFECVERDHAASSGYFYGRLFAEHPRLRALFPPAMDVQRDRLFDALTTIVCSLDDPESLVRYLGRLGRDHRRFGVAPAHYEAVGSALLATVARAAGDQWTAEAAAAWRDAFALASRMMIEAAAEHAAWAPPWWQAEVVALERPRHDLARITLRPDQPYPYLPGQYLMVQVARWPRVWRPYSIANAPRGDNLLRLVVRAVPGGWVSTALVAHTRPGDRLLLGAPLGTTVLDAESDRDLVMVAGGSGIAPIKAIAEQVAALPRRRPMLLLYGAGEAAELTESADLAALQSTYPWLRVVEVLGRGADERRAAEPAGDHASAEVASGTAVGVLGDYGPLHGSDAFVCGPDAMVRAAVPRLVEAGVDPERIRHDLLPHDAEGAADAAPAKRPGAHADGGTESPGAPGQVPLRG</sequence>
<dbReference type="EC" id="1.14.12.17" evidence="4"/>
<dbReference type="InterPro" id="IPR050415">
    <property type="entry name" value="MRET"/>
</dbReference>
<dbReference type="SUPFAM" id="SSF52343">
    <property type="entry name" value="Ferredoxin reductase-like, C-terminal NADP-linked domain"/>
    <property type="match status" value="1"/>
</dbReference>
<dbReference type="InterPro" id="IPR017938">
    <property type="entry name" value="Riboflavin_synthase-like_b-brl"/>
</dbReference>
<dbReference type="InterPro" id="IPR039261">
    <property type="entry name" value="FNR_nucleotide-bd"/>
</dbReference>
<evidence type="ECO:0000313" key="16">
    <source>
        <dbReference type="Proteomes" id="UP000240542"/>
    </source>
</evidence>
<dbReference type="InterPro" id="IPR001433">
    <property type="entry name" value="OxRdtase_FAD/NAD-bd"/>
</dbReference>
<dbReference type="PANTHER" id="PTHR47354">
    <property type="entry name" value="NADH OXIDOREDUCTASE HCR"/>
    <property type="match status" value="1"/>
</dbReference>
<dbReference type="CDD" id="cd19753">
    <property type="entry name" value="Mb-like_oxidoreductase"/>
    <property type="match status" value="1"/>
</dbReference>
<dbReference type="InterPro" id="IPR000971">
    <property type="entry name" value="Globin"/>
</dbReference>
<feature type="compositionally biased region" description="Low complexity" evidence="12">
    <location>
        <begin position="388"/>
        <end position="402"/>
    </location>
</feature>
<keyword evidence="11" id="KW-0561">Oxygen transport</keyword>
<feature type="domain" description="FAD-binding FR-type" evidence="14">
    <location>
        <begin position="140"/>
        <end position="240"/>
    </location>
</feature>
<feature type="domain" description="Globin" evidence="13">
    <location>
        <begin position="1"/>
        <end position="133"/>
    </location>
</feature>
<evidence type="ECO:0000313" key="15">
    <source>
        <dbReference type="EMBL" id="PSL00145.1"/>
    </source>
</evidence>
<evidence type="ECO:0000256" key="9">
    <source>
        <dbReference type="ARBA" id="ARBA00048649"/>
    </source>
</evidence>
<dbReference type="Gene3D" id="3.40.50.80">
    <property type="entry name" value="Nucleotide-binding domain of ferredoxin-NADP reductase (FNR) module"/>
    <property type="match status" value="1"/>
</dbReference>
<dbReference type="PRINTS" id="PR00410">
    <property type="entry name" value="PHEHYDRXLASE"/>
</dbReference>
<dbReference type="PROSITE" id="PS51384">
    <property type="entry name" value="FAD_FR"/>
    <property type="match status" value="1"/>
</dbReference>
<dbReference type="GO" id="GO:0019825">
    <property type="term" value="F:oxygen binding"/>
    <property type="evidence" value="ECO:0007669"/>
    <property type="project" value="InterPro"/>
</dbReference>
<evidence type="ECO:0000256" key="7">
    <source>
        <dbReference type="ARBA" id="ARBA00023014"/>
    </source>
</evidence>
<organism evidence="15 16">
    <name type="scientific">Murinocardiopsis flavida</name>
    <dbReference type="NCBI Taxonomy" id="645275"/>
    <lineage>
        <taxon>Bacteria</taxon>
        <taxon>Bacillati</taxon>
        <taxon>Actinomycetota</taxon>
        <taxon>Actinomycetes</taxon>
        <taxon>Streptosporangiales</taxon>
        <taxon>Nocardiopsidaceae</taxon>
        <taxon>Murinocardiopsis</taxon>
    </lineage>
</organism>
<dbReference type="EMBL" id="PYGA01000002">
    <property type="protein sequence ID" value="PSL00145.1"/>
    <property type="molecule type" value="Genomic_DNA"/>
</dbReference>
<dbReference type="InterPro" id="IPR001709">
    <property type="entry name" value="Flavoprot_Pyr_Nucl_cyt_Rdtase"/>
</dbReference>
<accession>A0A2P8DSH7</accession>
<protein>
    <recommendedName>
        <fullName evidence="4">nitric oxide dioxygenase</fullName>
        <ecNumber evidence="4">1.14.12.17</ecNumber>
    </recommendedName>
</protein>
<dbReference type="PRINTS" id="PR00371">
    <property type="entry name" value="FPNCR"/>
</dbReference>
<evidence type="ECO:0000256" key="5">
    <source>
        <dbReference type="ARBA" id="ARBA00022714"/>
    </source>
</evidence>
<dbReference type="PANTHER" id="PTHR47354:SF5">
    <property type="entry name" value="PROTEIN RFBI"/>
    <property type="match status" value="1"/>
</dbReference>
<comment type="similarity">
    <text evidence="3">In the C-terminal section; belongs to the flavoprotein pyridine nucleotide cytochrome reductase family.</text>
</comment>
<evidence type="ECO:0000256" key="1">
    <source>
        <dbReference type="ARBA" id="ARBA00001970"/>
    </source>
</evidence>
<gene>
    <name evidence="15" type="ORF">CLV63_102272</name>
</gene>
<keyword evidence="8" id="KW-0520">NAD</keyword>
<dbReference type="Gene3D" id="1.10.490.10">
    <property type="entry name" value="Globins"/>
    <property type="match status" value="1"/>
</dbReference>
<dbReference type="Gene3D" id="2.40.30.10">
    <property type="entry name" value="Translation factors"/>
    <property type="match status" value="1"/>
</dbReference>
<dbReference type="InterPro" id="IPR017927">
    <property type="entry name" value="FAD-bd_FR_type"/>
</dbReference>
<dbReference type="GO" id="GO:0051537">
    <property type="term" value="F:2 iron, 2 sulfur cluster binding"/>
    <property type="evidence" value="ECO:0007669"/>
    <property type="project" value="UniProtKB-KW"/>
</dbReference>
<evidence type="ECO:0000256" key="2">
    <source>
        <dbReference type="ARBA" id="ARBA00001974"/>
    </source>
</evidence>
<dbReference type="SUPFAM" id="SSF46458">
    <property type="entry name" value="Globin-like"/>
    <property type="match status" value="1"/>
</dbReference>
<evidence type="ECO:0000256" key="6">
    <source>
        <dbReference type="ARBA" id="ARBA00022857"/>
    </source>
</evidence>
<comment type="similarity">
    <text evidence="11">Belongs to the globin family.</text>
</comment>
<dbReference type="InterPro" id="IPR012292">
    <property type="entry name" value="Globin/Proto"/>
</dbReference>
<evidence type="ECO:0000256" key="8">
    <source>
        <dbReference type="ARBA" id="ARBA00023027"/>
    </source>
</evidence>
<dbReference type="InterPro" id="IPR009050">
    <property type="entry name" value="Globin-like_sf"/>
</dbReference>
<proteinExistence type="inferred from homology"/>
<dbReference type="GO" id="GO:0005344">
    <property type="term" value="F:oxygen carrier activity"/>
    <property type="evidence" value="ECO:0007669"/>
    <property type="project" value="UniProtKB-KW"/>
</dbReference>
<dbReference type="OrthoDB" id="3213438at2"/>
<evidence type="ECO:0000256" key="12">
    <source>
        <dbReference type="SAM" id="MobiDB-lite"/>
    </source>
</evidence>
<comment type="catalytic activity">
    <reaction evidence="10">
        <text>2 nitric oxide + NADPH + 2 O2 = 2 nitrate + NADP(+) + H(+)</text>
        <dbReference type="Rhea" id="RHEA:19465"/>
        <dbReference type="ChEBI" id="CHEBI:15378"/>
        <dbReference type="ChEBI" id="CHEBI:15379"/>
        <dbReference type="ChEBI" id="CHEBI:16480"/>
        <dbReference type="ChEBI" id="CHEBI:17632"/>
        <dbReference type="ChEBI" id="CHEBI:57783"/>
        <dbReference type="ChEBI" id="CHEBI:58349"/>
        <dbReference type="EC" id="1.14.12.17"/>
    </reaction>
</comment>
<dbReference type="AlphaFoldDB" id="A0A2P8DSH7"/>
<keyword evidence="11" id="KW-0479">Metal-binding</keyword>
<comment type="catalytic activity">
    <reaction evidence="9">
        <text>2 nitric oxide + NADH + 2 O2 = 2 nitrate + NAD(+) + H(+)</text>
        <dbReference type="Rhea" id="RHEA:19469"/>
        <dbReference type="ChEBI" id="CHEBI:15378"/>
        <dbReference type="ChEBI" id="CHEBI:15379"/>
        <dbReference type="ChEBI" id="CHEBI:16480"/>
        <dbReference type="ChEBI" id="CHEBI:17632"/>
        <dbReference type="ChEBI" id="CHEBI:57540"/>
        <dbReference type="ChEBI" id="CHEBI:57945"/>
        <dbReference type="EC" id="1.14.12.17"/>
    </reaction>
</comment>
<keyword evidence="16" id="KW-1185">Reference proteome</keyword>
<evidence type="ECO:0000259" key="13">
    <source>
        <dbReference type="PROSITE" id="PS01033"/>
    </source>
</evidence>
<keyword evidence="5" id="KW-0001">2Fe-2S</keyword>
<evidence type="ECO:0000259" key="14">
    <source>
        <dbReference type="PROSITE" id="PS51384"/>
    </source>
</evidence>
<comment type="caution">
    <text evidence="15">The sequence shown here is derived from an EMBL/GenBank/DDBJ whole genome shotgun (WGS) entry which is preliminary data.</text>
</comment>
<evidence type="ECO:0000256" key="4">
    <source>
        <dbReference type="ARBA" id="ARBA00012229"/>
    </source>
</evidence>
<dbReference type="PROSITE" id="PS01033">
    <property type="entry name" value="GLOBIN"/>
    <property type="match status" value="1"/>
</dbReference>
<keyword evidence="11" id="KW-0408">Iron</keyword>